<dbReference type="Proteomes" id="UP000252086">
    <property type="component" value="Unassembled WGS sequence"/>
</dbReference>
<keyword evidence="3" id="KW-1185">Reference proteome</keyword>
<dbReference type="AlphaFoldDB" id="A0A366D920"/>
<keyword evidence="1" id="KW-0732">Signal</keyword>
<dbReference type="RefSeq" id="WP_113872853.1">
    <property type="nucleotide sequence ID" value="NZ_QNRF01000001.1"/>
</dbReference>
<proteinExistence type="predicted"/>
<comment type="caution">
    <text evidence="2">The sequence shown here is derived from an EMBL/GenBank/DDBJ whole genome shotgun (WGS) entry which is preliminary data.</text>
</comment>
<accession>A0A366D920</accession>
<dbReference type="Pfam" id="PF16148">
    <property type="entry name" value="DUF4856"/>
    <property type="match status" value="1"/>
</dbReference>
<evidence type="ECO:0000313" key="2">
    <source>
        <dbReference type="EMBL" id="RBO85954.1"/>
    </source>
</evidence>
<name>A0A366D920_9GAMM</name>
<reference evidence="2 3" key="1">
    <citation type="submission" date="2018-06" db="EMBL/GenBank/DDBJ databases">
        <title>Genomic Encyclopedia of Type Strains, Phase III (KMG-III): the genomes of soil and plant-associated and newly described type strains.</title>
        <authorList>
            <person name="Whitman W."/>
        </authorList>
    </citation>
    <scope>NUCLEOTIDE SEQUENCE [LARGE SCALE GENOMIC DNA]</scope>
    <source>
        <strain evidence="2 3">CECT 7732</strain>
    </source>
</reference>
<sequence>MKNKWVLSLLMVSMAGATQAAESTYEFGITLKDYQGDKTSSVSYGGQIARHALHNSIKVLSKQGNGKDNQALLDELNLYFSGTAAGRDIIDPVSNQGFAIKQSEIDELSSGKDLATSAYKGVVTGWPGNMTAAEVLNSMIVQAAKTKGGFDPVNGYDYIQLISKFSMGAVFYNKAVNHYLDEKLGADVHPNDKAYKDGVAYTGKEHVWDEAFGYFGAPIHALNLTPKEVVDITKMKPEVFAKADYNKDGVVDLKSEMAFAHAYYAASVDASGGTQYFHTIMKAFYDGRKLIQDAQGEALSSAERQTLRGYAKVIADNWQKVIAEAAFKYAGSVYKDIETLQKAEKSNGDIAKPYRNYVKHWGELKGFTLSLQAAGRELGETQVQLNRLTGFSPVLFGDSQVVAVGADGAFIQGKSISMNEYKLNMLKLQVHLAEKFALKAKLNDRTAGISDLMENLNTGVSAEND</sequence>
<feature type="chain" id="PRO_5017007854" evidence="1">
    <location>
        <begin position="21"/>
        <end position="465"/>
    </location>
</feature>
<dbReference type="EMBL" id="QNRF01000001">
    <property type="protein sequence ID" value="RBO85954.1"/>
    <property type="molecule type" value="Genomic_DNA"/>
</dbReference>
<feature type="signal peptide" evidence="1">
    <location>
        <begin position="1"/>
        <end position="20"/>
    </location>
</feature>
<evidence type="ECO:0000256" key="1">
    <source>
        <dbReference type="SAM" id="SignalP"/>
    </source>
</evidence>
<protein>
    <submittedName>
        <fullName evidence="2">Uncharacterized protein DUF4856</fullName>
    </submittedName>
</protein>
<dbReference type="InterPro" id="IPR032331">
    <property type="entry name" value="DUF4856"/>
</dbReference>
<evidence type="ECO:0000313" key="3">
    <source>
        <dbReference type="Proteomes" id="UP000252086"/>
    </source>
</evidence>
<dbReference type="OrthoDB" id="5498726at2"/>
<gene>
    <name evidence="2" type="ORF">DFP76_101230</name>
</gene>
<organism evidence="2 3">
    <name type="scientific">Marinomonas aquiplantarum</name>
    <dbReference type="NCBI Taxonomy" id="491951"/>
    <lineage>
        <taxon>Bacteria</taxon>
        <taxon>Pseudomonadati</taxon>
        <taxon>Pseudomonadota</taxon>
        <taxon>Gammaproteobacteria</taxon>
        <taxon>Oceanospirillales</taxon>
        <taxon>Oceanospirillaceae</taxon>
        <taxon>Marinomonas</taxon>
    </lineage>
</organism>